<accession>A0ABQ2MHG2</accession>
<evidence type="ECO:0000313" key="2">
    <source>
        <dbReference type="EMBL" id="GGO52202.1"/>
    </source>
</evidence>
<gene>
    <name evidence="2" type="ORF">GCM10012286_56670</name>
</gene>
<feature type="domain" description="ScoMcrA-like SRA" evidence="1">
    <location>
        <begin position="17"/>
        <end position="165"/>
    </location>
</feature>
<name>A0ABQ2MHG2_9ACTN</name>
<protein>
    <recommendedName>
        <fullName evidence="1">ScoMcrA-like SRA domain-containing protein</fullName>
    </recommendedName>
</protein>
<organism evidence="2 3">
    <name type="scientific">Streptomyces lasiicapitis</name>
    <dbReference type="NCBI Taxonomy" id="1923961"/>
    <lineage>
        <taxon>Bacteria</taxon>
        <taxon>Bacillati</taxon>
        <taxon>Actinomycetota</taxon>
        <taxon>Actinomycetes</taxon>
        <taxon>Kitasatosporales</taxon>
        <taxon>Streptomycetaceae</taxon>
        <taxon>Streptomyces</taxon>
    </lineage>
</organism>
<proteinExistence type="predicted"/>
<dbReference type="Proteomes" id="UP000656881">
    <property type="component" value="Unassembled WGS sequence"/>
</dbReference>
<dbReference type="Pfam" id="PF26348">
    <property type="entry name" value="SRA_ScoMcrA"/>
    <property type="match status" value="1"/>
</dbReference>
<evidence type="ECO:0000259" key="1">
    <source>
        <dbReference type="Pfam" id="PF26348"/>
    </source>
</evidence>
<dbReference type="InterPro" id="IPR058712">
    <property type="entry name" value="SRA_ScoMcrA"/>
</dbReference>
<reference evidence="3" key="1">
    <citation type="journal article" date="2019" name="Int. J. Syst. Evol. Microbiol.">
        <title>The Global Catalogue of Microorganisms (GCM) 10K type strain sequencing project: providing services to taxonomists for standard genome sequencing and annotation.</title>
        <authorList>
            <consortium name="The Broad Institute Genomics Platform"/>
            <consortium name="The Broad Institute Genome Sequencing Center for Infectious Disease"/>
            <person name="Wu L."/>
            <person name="Ma J."/>
        </authorList>
    </citation>
    <scope>NUCLEOTIDE SEQUENCE [LARGE SCALE GENOMIC DNA]</scope>
    <source>
        <strain evidence="3">CGMCC 4.7349</strain>
    </source>
</reference>
<keyword evidence="3" id="KW-1185">Reference proteome</keyword>
<evidence type="ECO:0000313" key="3">
    <source>
        <dbReference type="Proteomes" id="UP000656881"/>
    </source>
</evidence>
<dbReference type="EMBL" id="BMNG01000013">
    <property type="protein sequence ID" value="GGO52202.1"/>
    <property type="molecule type" value="Genomic_DNA"/>
</dbReference>
<comment type="caution">
    <text evidence="2">The sequence shown here is derived from an EMBL/GenBank/DDBJ whole genome shotgun (WGS) entry which is preliminary data.</text>
</comment>
<sequence>MHMSTVAPSFQPGDILTRADIRKELGGSPQGGICPSVEKKTVVLYSDIKSGEQYGYHDGWHREEDRLGPLFEYTGAGTEGDQTFTGATGAGNAAILQHALDDRTLHLFIGHGKVPGTGIRTHRYIGAFEVDRERPYVIRQARDKSQQDRDVIVFRLRPLGTYQRSEDDVIPPVTQTRVNFVQSGTRRRPEAPARLRQAWERDRSAATATYRREQIAAEFGDILTNRQHRVGRLEVQVRGVEEAMEAALFDQSERTIYEPADSNSRQALRDALMQLMDLRMHLSRIEKGMPIRCMVLAPGPPSEDTRQLLSEYGVGVVYRNANGDFSELPNDGQNPPTDGVPSTFPCVNCPTRSI</sequence>